<dbReference type="Gene3D" id="2.60.120.10">
    <property type="entry name" value="Jelly Rolls"/>
    <property type="match status" value="1"/>
</dbReference>
<dbReference type="CDD" id="cd02238">
    <property type="entry name" value="cupin_KdgF"/>
    <property type="match status" value="1"/>
</dbReference>
<protein>
    <submittedName>
        <fullName evidence="2">Cupin</fullName>
    </submittedName>
</protein>
<reference evidence="2 3" key="1">
    <citation type="submission" date="2021-12" db="EMBL/GenBank/DDBJ databases">
        <title>Genome sequencing of bacteria with rrn-lacking chromosome and rrn-plasmid.</title>
        <authorList>
            <person name="Anda M."/>
            <person name="Iwasaki W."/>
        </authorList>
    </citation>
    <scope>NUCLEOTIDE SEQUENCE [LARGE SCALE GENOMIC DNA]</scope>
    <source>
        <strain evidence="2 3">NBRC 101262</strain>
        <plasmid evidence="2 3">pPP1</plasmid>
    </source>
</reference>
<accession>A0ABM7VJ93</accession>
<dbReference type="InterPro" id="IPR025499">
    <property type="entry name" value="KdgF"/>
</dbReference>
<gene>
    <name evidence="2" type="ORF">PEPS_31360</name>
</gene>
<sequence>MKKVQGNKFYVDQEQAWEDLGEGISRKIMGYDNAVMAVKMRYEENSMAIPHLHKHSQISHVSAGKFEVTIGEEVKTLSAGDSFYVPSNMLHAVVCIEQGELIDTFSPYRAEFLAEQ</sequence>
<dbReference type="InterPro" id="IPR014710">
    <property type="entry name" value="RmlC-like_jellyroll"/>
</dbReference>
<keyword evidence="2" id="KW-0614">Plasmid</keyword>
<evidence type="ECO:0000259" key="1">
    <source>
        <dbReference type="Pfam" id="PF07883"/>
    </source>
</evidence>
<organism evidence="2 3">
    <name type="scientific">Persicobacter psychrovividus</name>
    <dbReference type="NCBI Taxonomy" id="387638"/>
    <lineage>
        <taxon>Bacteria</taxon>
        <taxon>Pseudomonadati</taxon>
        <taxon>Bacteroidota</taxon>
        <taxon>Cytophagia</taxon>
        <taxon>Cytophagales</taxon>
        <taxon>Persicobacteraceae</taxon>
        <taxon>Persicobacter</taxon>
    </lineage>
</organism>
<dbReference type="Pfam" id="PF07883">
    <property type="entry name" value="Cupin_2"/>
    <property type="match status" value="1"/>
</dbReference>
<dbReference type="PANTHER" id="PTHR40112">
    <property type="entry name" value="H2HPP ISOMERASE"/>
    <property type="match status" value="1"/>
</dbReference>
<name>A0ABM7VJ93_9BACT</name>
<proteinExistence type="predicted"/>
<dbReference type="InterPro" id="IPR052535">
    <property type="entry name" value="Bacilysin_H2HPP_isomerase"/>
</dbReference>
<dbReference type="RefSeq" id="WP_332922872.1">
    <property type="nucleotide sequence ID" value="NZ_AP025293.1"/>
</dbReference>
<dbReference type="InterPro" id="IPR013096">
    <property type="entry name" value="Cupin_2"/>
</dbReference>
<geneLocation type="plasmid" evidence="2 3">
    <name>pPP1</name>
</geneLocation>
<dbReference type="PIRSF" id="PIRSF029883">
    <property type="entry name" value="KdgF"/>
    <property type="match status" value="1"/>
</dbReference>
<keyword evidence="3" id="KW-1185">Reference proteome</keyword>
<feature type="domain" description="Cupin type-2" evidence="1">
    <location>
        <begin position="40"/>
        <end position="99"/>
    </location>
</feature>
<dbReference type="SUPFAM" id="SSF51182">
    <property type="entry name" value="RmlC-like cupins"/>
    <property type="match status" value="1"/>
</dbReference>
<dbReference type="EMBL" id="AP025293">
    <property type="protein sequence ID" value="BDD00856.1"/>
    <property type="molecule type" value="Genomic_DNA"/>
</dbReference>
<dbReference type="InterPro" id="IPR011051">
    <property type="entry name" value="RmlC_Cupin_sf"/>
</dbReference>
<evidence type="ECO:0000313" key="2">
    <source>
        <dbReference type="EMBL" id="BDD00856.1"/>
    </source>
</evidence>
<dbReference type="PANTHER" id="PTHR40112:SF1">
    <property type="entry name" value="H2HPP ISOMERASE"/>
    <property type="match status" value="1"/>
</dbReference>
<evidence type="ECO:0000313" key="3">
    <source>
        <dbReference type="Proteomes" id="UP001354989"/>
    </source>
</evidence>
<dbReference type="Proteomes" id="UP001354989">
    <property type="component" value="Plasmid pPP1"/>
</dbReference>